<evidence type="ECO:0000259" key="9">
    <source>
        <dbReference type="PROSITE" id="PS51085"/>
    </source>
</evidence>
<dbReference type="PROSITE" id="PS00197">
    <property type="entry name" value="2FE2S_FER_1"/>
    <property type="match status" value="1"/>
</dbReference>
<keyword evidence="3" id="KW-0001">2Fe-2S</keyword>
<keyword evidence="2" id="KW-0285">Flavoprotein</keyword>
<dbReference type="InterPro" id="IPR050415">
    <property type="entry name" value="MRET"/>
</dbReference>
<dbReference type="PROSITE" id="PS51384">
    <property type="entry name" value="FAD_FR"/>
    <property type="match status" value="1"/>
</dbReference>
<dbReference type="InterPro" id="IPR012675">
    <property type="entry name" value="Beta-grasp_dom_sf"/>
</dbReference>
<protein>
    <submittedName>
        <fullName evidence="11">Flavodoxin reductase</fullName>
    </submittedName>
</protein>
<dbReference type="InterPro" id="IPR017927">
    <property type="entry name" value="FAD-bd_FR_type"/>
</dbReference>
<dbReference type="OrthoDB" id="9789468at2"/>
<dbReference type="GO" id="GO:0051537">
    <property type="term" value="F:2 iron, 2 sulfur cluster binding"/>
    <property type="evidence" value="ECO:0007669"/>
    <property type="project" value="UniProtKB-KW"/>
</dbReference>
<accession>A0A2T1N6F1</accession>
<keyword evidence="7" id="KW-0408">Iron</keyword>
<feature type="domain" description="FAD-binding FR-type" evidence="10">
    <location>
        <begin position="2"/>
        <end position="106"/>
    </location>
</feature>
<dbReference type="RefSeq" id="WP_106680695.1">
    <property type="nucleotide sequence ID" value="NZ_JACHWV010000002.1"/>
</dbReference>
<dbReference type="GO" id="GO:0046872">
    <property type="term" value="F:metal ion binding"/>
    <property type="evidence" value="ECO:0007669"/>
    <property type="project" value="UniProtKB-KW"/>
</dbReference>
<gene>
    <name evidence="11" type="ORF">C7H61_13725</name>
</gene>
<dbReference type="GO" id="GO:0050660">
    <property type="term" value="F:flavin adenine dinucleotide binding"/>
    <property type="evidence" value="ECO:0007669"/>
    <property type="project" value="TreeGrafter"/>
</dbReference>
<keyword evidence="8" id="KW-0411">Iron-sulfur</keyword>
<comment type="cofactor">
    <cofactor evidence="1">
        <name>FAD</name>
        <dbReference type="ChEBI" id="CHEBI:57692"/>
    </cofactor>
</comment>
<dbReference type="SUPFAM" id="SSF63380">
    <property type="entry name" value="Riboflavin synthase domain-like"/>
    <property type="match status" value="1"/>
</dbReference>
<dbReference type="SUPFAM" id="SSF54292">
    <property type="entry name" value="2Fe-2S ferredoxin-like"/>
    <property type="match status" value="1"/>
</dbReference>
<dbReference type="PANTHER" id="PTHR47354:SF8">
    <property type="entry name" value="1,2-PHENYLACETYL-COA EPOXIDASE, SUBUNIT E"/>
    <property type="match status" value="1"/>
</dbReference>
<evidence type="ECO:0000313" key="11">
    <source>
        <dbReference type="EMBL" id="PSG87162.1"/>
    </source>
</evidence>
<dbReference type="Pfam" id="PF00970">
    <property type="entry name" value="FAD_binding_6"/>
    <property type="match status" value="1"/>
</dbReference>
<evidence type="ECO:0000256" key="7">
    <source>
        <dbReference type="ARBA" id="ARBA00023004"/>
    </source>
</evidence>
<sequence>MSQFHTLNIKDITRQTDQCVSITFAVPDHLKEDYKFKAGQYITLKTDIEGKEVRRDYSLCTSPSSGNLTVAVKEVENGTFSKYANQVLKVGDTLDVAQPQGRFTFTPDTSKTRTIAAFAAGSGITPVLSIVKTVLEEEPNSKFVLVYGNKTLKDTIFLNDLLDIQNKYSDRLTIQFLYSQSQEKDALFGRIEKSTVNFIVKNKYKDVNIDAFYLCGPEGMINTVKDVLAENNIEDSKVFFELFTTTSSVSVEDLEEVTDGTTSITVIVDDEEKTFTMSQQQSVLEAALEQDLDAPYSCQGGICSSCLARVKEGKATMRQNNILTDNEVAEGLVLTCQAHPVSSKIIVDYDDI</sequence>
<dbReference type="AlphaFoldDB" id="A0A2T1N6F1"/>
<dbReference type="CDD" id="cd06214">
    <property type="entry name" value="PA_degradation_oxidoreductase_like"/>
    <property type="match status" value="1"/>
</dbReference>
<dbReference type="PRINTS" id="PR00406">
    <property type="entry name" value="CYTB5RDTASE"/>
</dbReference>
<evidence type="ECO:0000256" key="6">
    <source>
        <dbReference type="ARBA" id="ARBA00023002"/>
    </source>
</evidence>
<dbReference type="InterPro" id="IPR001041">
    <property type="entry name" value="2Fe-2S_ferredoxin-type"/>
</dbReference>
<keyword evidence="5" id="KW-0274">FAD</keyword>
<dbReference type="InterPro" id="IPR001433">
    <property type="entry name" value="OxRdtase_FAD/NAD-bd"/>
</dbReference>
<evidence type="ECO:0000259" key="10">
    <source>
        <dbReference type="PROSITE" id="PS51384"/>
    </source>
</evidence>
<dbReference type="PROSITE" id="PS51085">
    <property type="entry name" value="2FE2S_FER_2"/>
    <property type="match status" value="1"/>
</dbReference>
<dbReference type="InterPro" id="IPR008333">
    <property type="entry name" value="Cbr1-like_FAD-bd_dom"/>
</dbReference>
<dbReference type="Gene3D" id="2.40.30.10">
    <property type="entry name" value="Translation factors"/>
    <property type="match status" value="1"/>
</dbReference>
<dbReference type="Pfam" id="PF00111">
    <property type="entry name" value="Fer2"/>
    <property type="match status" value="1"/>
</dbReference>
<name>A0A2T1N6F1_9FLAO</name>
<evidence type="ECO:0000313" key="12">
    <source>
        <dbReference type="Proteomes" id="UP000238430"/>
    </source>
</evidence>
<feature type="domain" description="2Fe-2S ferredoxin-type" evidence="9">
    <location>
        <begin position="262"/>
        <end position="352"/>
    </location>
</feature>
<dbReference type="Gene3D" id="3.10.20.30">
    <property type="match status" value="1"/>
</dbReference>
<dbReference type="InterPro" id="IPR036010">
    <property type="entry name" value="2Fe-2S_ferredoxin-like_sf"/>
</dbReference>
<organism evidence="11 12">
    <name type="scientific">Mesoflavibacter zeaxanthinifaciens subsp. sabulilitoris</name>
    <dbReference type="NCBI Taxonomy" id="1520893"/>
    <lineage>
        <taxon>Bacteria</taxon>
        <taxon>Pseudomonadati</taxon>
        <taxon>Bacteroidota</taxon>
        <taxon>Flavobacteriia</taxon>
        <taxon>Flavobacteriales</taxon>
        <taxon>Flavobacteriaceae</taxon>
        <taxon>Mesoflavibacter</taxon>
    </lineage>
</organism>
<reference evidence="11 12" key="1">
    <citation type="submission" date="2018-03" db="EMBL/GenBank/DDBJ databases">
        <title>Mesoflavibacter sp. HG37 and Mesoflavibacter sp. HG96 sp.nov., two marine bacteria isolated from seawater of Western Pacific Ocean.</title>
        <authorList>
            <person name="Cheng H."/>
            <person name="Wu Y.-H."/>
            <person name="Guo L.-L."/>
            <person name="Xu X.-W."/>
        </authorList>
    </citation>
    <scope>NUCLEOTIDE SEQUENCE [LARGE SCALE GENOMIC DNA]</scope>
    <source>
        <strain evidence="11 12">KCTC 42117</strain>
    </source>
</reference>
<dbReference type="InterPro" id="IPR039261">
    <property type="entry name" value="FNR_nucleotide-bd"/>
</dbReference>
<evidence type="ECO:0000256" key="1">
    <source>
        <dbReference type="ARBA" id="ARBA00001974"/>
    </source>
</evidence>
<dbReference type="InterPro" id="IPR006058">
    <property type="entry name" value="2Fe2S_fd_BS"/>
</dbReference>
<evidence type="ECO:0000256" key="5">
    <source>
        <dbReference type="ARBA" id="ARBA00022827"/>
    </source>
</evidence>
<comment type="caution">
    <text evidence="11">The sequence shown here is derived from an EMBL/GenBank/DDBJ whole genome shotgun (WGS) entry which is preliminary data.</text>
</comment>
<keyword evidence="4" id="KW-0479">Metal-binding</keyword>
<evidence type="ECO:0000256" key="3">
    <source>
        <dbReference type="ARBA" id="ARBA00022714"/>
    </source>
</evidence>
<evidence type="ECO:0000256" key="8">
    <source>
        <dbReference type="ARBA" id="ARBA00023014"/>
    </source>
</evidence>
<proteinExistence type="predicted"/>
<dbReference type="Gene3D" id="3.40.50.80">
    <property type="entry name" value="Nucleotide-binding domain of ferredoxin-NADP reductase (FNR) module"/>
    <property type="match status" value="1"/>
</dbReference>
<keyword evidence="12" id="KW-1185">Reference proteome</keyword>
<dbReference type="PANTHER" id="PTHR47354">
    <property type="entry name" value="NADH OXIDOREDUCTASE HCR"/>
    <property type="match status" value="1"/>
</dbReference>
<evidence type="ECO:0000256" key="4">
    <source>
        <dbReference type="ARBA" id="ARBA00022723"/>
    </source>
</evidence>
<dbReference type="CDD" id="cd00207">
    <property type="entry name" value="fer2"/>
    <property type="match status" value="1"/>
</dbReference>
<dbReference type="Proteomes" id="UP000238430">
    <property type="component" value="Unassembled WGS sequence"/>
</dbReference>
<dbReference type="EMBL" id="PXOT01000027">
    <property type="protein sequence ID" value="PSG87162.1"/>
    <property type="molecule type" value="Genomic_DNA"/>
</dbReference>
<dbReference type="Pfam" id="PF00175">
    <property type="entry name" value="NAD_binding_1"/>
    <property type="match status" value="1"/>
</dbReference>
<dbReference type="GO" id="GO:0016491">
    <property type="term" value="F:oxidoreductase activity"/>
    <property type="evidence" value="ECO:0007669"/>
    <property type="project" value="UniProtKB-KW"/>
</dbReference>
<dbReference type="SUPFAM" id="SSF52343">
    <property type="entry name" value="Ferredoxin reductase-like, C-terminal NADP-linked domain"/>
    <property type="match status" value="1"/>
</dbReference>
<keyword evidence="6" id="KW-0560">Oxidoreductase</keyword>
<evidence type="ECO:0000256" key="2">
    <source>
        <dbReference type="ARBA" id="ARBA00022630"/>
    </source>
</evidence>
<dbReference type="InterPro" id="IPR017938">
    <property type="entry name" value="Riboflavin_synthase-like_b-brl"/>
</dbReference>